<organism evidence="3 4">
    <name type="scientific">Streptomyces hyaluromycini</name>
    <dbReference type="NCBI Taxonomy" id="1377993"/>
    <lineage>
        <taxon>Bacteria</taxon>
        <taxon>Bacillati</taxon>
        <taxon>Actinomycetota</taxon>
        <taxon>Actinomycetes</taxon>
        <taxon>Kitasatosporales</taxon>
        <taxon>Streptomycetaceae</taxon>
        <taxon>Streptomyces</taxon>
    </lineage>
</organism>
<feature type="region of interest" description="Disordered" evidence="1">
    <location>
        <begin position="161"/>
        <end position="182"/>
    </location>
</feature>
<evidence type="ECO:0000313" key="4">
    <source>
        <dbReference type="Proteomes" id="UP001474181"/>
    </source>
</evidence>
<feature type="transmembrane region" description="Helical" evidence="2">
    <location>
        <begin position="47"/>
        <end position="64"/>
    </location>
</feature>
<dbReference type="Proteomes" id="UP001474181">
    <property type="component" value="Unassembled WGS sequence"/>
</dbReference>
<dbReference type="EMBL" id="JBEPEK010000008">
    <property type="protein sequence ID" value="MER7178299.1"/>
    <property type="molecule type" value="Genomic_DNA"/>
</dbReference>
<keyword evidence="2" id="KW-0472">Membrane</keyword>
<name>A0ABV1WN72_9ACTN</name>
<feature type="transmembrane region" description="Helical" evidence="2">
    <location>
        <begin position="76"/>
        <end position="94"/>
    </location>
</feature>
<reference evidence="3 4" key="1">
    <citation type="submission" date="2024-06" db="EMBL/GenBank/DDBJ databases">
        <title>The Natural Products Discovery Center: Release of the First 8490 Sequenced Strains for Exploring Actinobacteria Biosynthetic Diversity.</title>
        <authorList>
            <person name="Kalkreuter E."/>
            <person name="Kautsar S.A."/>
            <person name="Yang D."/>
            <person name="Bader C.D."/>
            <person name="Teijaro C.N."/>
            <person name="Fluegel L."/>
            <person name="Davis C.M."/>
            <person name="Simpson J.R."/>
            <person name="Lauterbach L."/>
            <person name="Steele A.D."/>
            <person name="Gui C."/>
            <person name="Meng S."/>
            <person name="Li G."/>
            <person name="Viehrig K."/>
            <person name="Ye F."/>
            <person name="Su P."/>
            <person name="Kiefer A.F."/>
            <person name="Nichols A."/>
            <person name="Cepeda A.J."/>
            <person name="Yan W."/>
            <person name="Fan B."/>
            <person name="Jiang Y."/>
            <person name="Adhikari A."/>
            <person name="Zheng C.-J."/>
            <person name="Schuster L."/>
            <person name="Cowan T.M."/>
            <person name="Smanski M.J."/>
            <person name="Chevrette M.G."/>
            <person name="De Carvalho L.P.S."/>
            <person name="Shen B."/>
        </authorList>
    </citation>
    <scope>NUCLEOTIDE SEQUENCE [LARGE SCALE GENOMIC DNA]</scope>
    <source>
        <strain evidence="3 4">NPDC000234</strain>
    </source>
</reference>
<evidence type="ECO:0000313" key="3">
    <source>
        <dbReference type="EMBL" id="MER7178299.1"/>
    </source>
</evidence>
<feature type="region of interest" description="Disordered" evidence="1">
    <location>
        <begin position="205"/>
        <end position="237"/>
    </location>
</feature>
<feature type="compositionally biased region" description="Basic and acidic residues" evidence="1">
    <location>
        <begin position="205"/>
        <end position="214"/>
    </location>
</feature>
<comment type="caution">
    <text evidence="3">The sequence shown here is derived from an EMBL/GenBank/DDBJ whole genome shotgun (WGS) entry which is preliminary data.</text>
</comment>
<keyword evidence="2" id="KW-1133">Transmembrane helix</keyword>
<feature type="transmembrane region" description="Helical" evidence="2">
    <location>
        <begin position="20"/>
        <end position="41"/>
    </location>
</feature>
<keyword evidence="2" id="KW-0812">Transmembrane</keyword>
<evidence type="ECO:0000256" key="1">
    <source>
        <dbReference type="SAM" id="MobiDB-lite"/>
    </source>
</evidence>
<evidence type="ECO:0008006" key="5">
    <source>
        <dbReference type="Google" id="ProtNLM"/>
    </source>
</evidence>
<dbReference type="RefSeq" id="WP_350776524.1">
    <property type="nucleotide sequence ID" value="NZ_JBEPEK010000008.1"/>
</dbReference>
<keyword evidence="4" id="KW-1185">Reference proteome</keyword>
<proteinExistence type="predicted"/>
<sequence>MNGGDTGFDEARGRRVRHPVVLAVVIGGYVLAAIAGLFVLAGDFGPALLVPLWIVHAVVLVVLIRKLGAKTSGTYTMLFIVATSVMSVYVADMARDDLTLQQRGERITATMVKKWRDAAEGRKARDYNYTLEREDGTKVPGPAMRTLTDLYDVGQKLTVIEDPRGELRPKTPGQADATGEELGSPGFALAALGAVGWTAWQGADSARRRSRGGEAHGANRNLTGTRGSGATPEEQEEQLREALITYPADRRGYIKVPPEQYPDVSQQRAARIAWELGLRAEASGNRGSWRFAEKVVEEVPLD</sequence>
<gene>
    <name evidence="3" type="ORF">ABT404_02185</name>
</gene>
<protein>
    <recommendedName>
        <fullName evidence="5">Integral membrane protein</fullName>
    </recommendedName>
</protein>
<accession>A0ABV1WN72</accession>
<evidence type="ECO:0000256" key="2">
    <source>
        <dbReference type="SAM" id="Phobius"/>
    </source>
</evidence>